<dbReference type="Proteomes" id="UP000242469">
    <property type="component" value="Unassembled WGS sequence"/>
</dbReference>
<dbReference type="PANTHER" id="PTHR35368">
    <property type="entry name" value="HYDROPEROXIDE REDUCTASE"/>
    <property type="match status" value="1"/>
</dbReference>
<dbReference type="RefSeq" id="WP_091826828.1">
    <property type="nucleotide sequence ID" value="NZ_FNRJ01000009.1"/>
</dbReference>
<keyword evidence="2" id="KW-1185">Reference proteome</keyword>
<dbReference type="InterPro" id="IPR036102">
    <property type="entry name" value="OsmC/Ohrsf"/>
</dbReference>
<gene>
    <name evidence="1" type="ORF">SAMN02745729_10965</name>
</gene>
<sequence>MSADKRVSVNAQMTEGFAVRADIRGHQVVIDQPEAARGQNLGPTPLEYFLFSLGGCICTIGRIAAMQQKIELRGMKVSVEGDYNPAGLLGKPSDDRTGFQQIQVSAEIDADMTDEEKQVFLDAVCERCPLHDNIKLETRVTHHLVEPSCIA</sequence>
<dbReference type="InterPro" id="IPR052924">
    <property type="entry name" value="OsmC/Ohr_hydroprdx_reductase"/>
</dbReference>
<dbReference type="OrthoDB" id="9789573at2"/>
<dbReference type="InterPro" id="IPR015946">
    <property type="entry name" value="KH_dom-like_a/b"/>
</dbReference>
<dbReference type="Gene3D" id="3.30.300.20">
    <property type="match status" value="1"/>
</dbReference>
<protein>
    <submittedName>
        <fullName evidence="1">Uncharacterized OsmC-related protein</fullName>
    </submittedName>
</protein>
<dbReference type="STRING" id="1122198.SAMN02745729_10965"/>
<dbReference type="InterPro" id="IPR003718">
    <property type="entry name" value="OsmC/Ohr_fam"/>
</dbReference>
<evidence type="ECO:0000313" key="2">
    <source>
        <dbReference type="Proteomes" id="UP000242469"/>
    </source>
</evidence>
<dbReference type="AlphaFoldDB" id="A0A1H4ETN3"/>
<organism evidence="1 2">
    <name type="scientific">Marinobacterium iners DSM 11526</name>
    <dbReference type="NCBI Taxonomy" id="1122198"/>
    <lineage>
        <taxon>Bacteria</taxon>
        <taxon>Pseudomonadati</taxon>
        <taxon>Pseudomonadota</taxon>
        <taxon>Gammaproteobacteria</taxon>
        <taxon>Oceanospirillales</taxon>
        <taxon>Oceanospirillaceae</taxon>
        <taxon>Marinobacterium</taxon>
    </lineage>
</organism>
<dbReference type="PANTHER" id="PTHR35368:SF1">
    <property type="entry name" value="HYDROPEROXIDE REDUCTASE"/>
    <property type="match status" value="1"/>
</dbReference>
<reference evidence="2" key="1">
    <citation type="submission" date="2016-10" db="EMBL/GenBank/DDBJ databases">
        <authorList>
            <person name="Varghese N."/>
            <person name="Submissions S."/>
        </authorList>
    </citation>
    <scope>NUCLEOTIDE SEQUENCE [LARGE SCALE GENOMIC DNA]</scope>
    <source>
        <strain evidence="2">DSM 11526</strain>
    </source>
</reference>
<dbReference type="Pfam" id="PF02566">
    <property type="entry name" value="OsmC"/>
    <property type="match status" value="1"/>
</dbReference>
<accession>A0A1H4ETN3</accession>
<name>A0A1H4ETN3_9GAMM</name>
<dbReference type="EMBL" id="FNRJ01000009">
    <property type="protein sequence ID" value="SEA88299.1"/>
    <property type="molecule type" value="Genomic_DNA"/>
</dbReference>
<proteinExistence type="predicted"/>
<dbReference type="SUPFAM" id="SSF82784">
    <property type="entry name" value="OsmC-like"/>
    <property type="match status" value="1"/>
</dbReference>
<evidence type="ECO:0000313" key="1">
    <source>
        <dbReference type="EMBL" id="SEA88299.1"/>
    </source>
</evidence>